<keyword evidence="2" id="KW-1185">Reference proteome</keyword>
<protein>
    <submittedName>
        <fullName evidence="1">Uncharacterized protein</fullName>
    </submittedName>
</protein>
<accession>B8FE27</accession>
<gene>
    <name evidence="1" type="ordered locus">Dalk_5138</name>
</gene>
<evidence type="ECO:0000313" key="2">
    <source>
        <dbReference type="Proteomes" id="UP000000739"/>
    </source>
</evidence>
<evidence type="ECO:0000313" key="1">
    <source>
        <dbReference type="EMBL" id="ACL06808.1"/>
    </source>
</evidence>
<dbReference type="eggNOG" id="ENOG5032UEP">
    <property type="taxonomic scope" value="Bacteria"/>
</dbReference>
<dbReference type="RefSeq" id="WP_015949845.1">
    <property type="nucleotide sequence ID" value="NC_011768.1"/>
</dbReference>
<dbReference type="EMBL" id="CP001322">
    <property type="protein sequence ID" value="ACL06808.1"/>
    <property type="molecule type" value="Genomic_DNA"/>
</dbReference>
<sequence>MTQEVDNKLVPVLTEAVGVVKMAVFKKLKEHFTQNYPDWEDAFANMMAGAIINDLFCTPNLDPQFVDFVRTNRPVIAQYVRSLATHEDFAPLLPHITDALRVSFMCDHNQGTDTSFILTRALQLGILMEERTIPLPRHFIDSVKILGDSLGLVSPPVLPCEETDEEPEKK</sequence>
<dbReference type="Proteomes" id="UP000000739">
    <property type="component" value="Chromosome"/>
</dbReference>
<dbReference type="AlphaFoldDB" id="B8FE27"/>
<proteinExistence type="predicted"/>
<dbReference type="HOGENOM" id="CLU_1552833_0_0_7"/>
<name>B8FE27_DESAL</name>
<reference evidence="1 2" key="1">
    <citation type="journal article" date="2012" name="Environ. Microbiol.">
        <title>The genome sequence of Desulfatibacillum alkenivorans AK-01: a blueprint for anaerobic alkane oxidation.</title>
        <authorList>
            <person name="Callaghan A.V."/>
            <person name="Morris B.E."/>
            <person name="Pereira I.A."/>
            <person name="McInerney M.J."/>
            <person name="Austin R.N."/>
            <person name="Groves J.T."/>
            <person name="Kukor J.J."/>
            <person name="Suflita J.M."/>
            <person name="Young L.Y."/>
            <person name="Zylstra G.J."/>
            <person name="Wawrik B."/>
        </authorList>
    </citation>
    <scope>NUCLEOTIDE SEQUENCE [LARGE SCALE GENOMIC DNA]</scope>
    <source>
        <strain evidence="1 2">AK-01</strain>
    </source>
</reference>
<dbReference type="KEGG" id="dal:Dalk_5138"/>
<organism evidence="1 2">
    <name type="scientific">Desulfatibacillum aliphaticivorans</name>
    <dbReference type="NCBI Taxonomy" id="218208"/>
    <lineage>
        <taxon>Bacteria</taxon>
        <taxon>Pseudomonadati</taxon>
        <taxon>Thermodesulfobacteriota</taxon>
        <taxon>Desulfobacteria</taxon>
        <taxon>Desulfobacterales</taxon>
        <taxon>Desulfatibacillaceae</taxon>
        <taxon>Desulfatibacillum</taxon>
    </lineage>
</organism>